<accession>W9RLR1</accession>
<keyword evidence="3" id="KW-1185">Reference proteome</keyword>
<dbReference type="AlphaFoldDB" id="W9RLR1"/>
<evidence type="ECO:0000313" key="2">
    <source>
        <dbReference type="EMBL" id="EXB84493.1"/>
    </source>
</evidence>
<feature type="region of interest" description="Disordered" evidence="1">
    <location>
        <begin position="1"/>
        <end position="39"/>
    </location>
</feature>
<reference evidence="3" key="1">
    <citation type="submission" date="2013-01" db="EMBL/GenBank/DDBJ databases">
        <title>Draft Genome Sequence of a Mulberry Tree, Morus notabilis C.K. Schneid.</title>
        <authorList>
            <person name="He N."/>
            <person name="Zhao S."/>
        </authorList>
    </citation>
    <scope>NUCLEOTIDE SEQUENCE</scope>
</reference>
<sequence length="109" mass="12545">MVEAKELTYVLPSQGQADSEDESKSPPNSPRPNSSTRKHFEFGNKFREKEIITIGDNFLQPSLLVLDNVQLPTVCIELGNYERTERFIVLLERYAKRSSSCRLDVLKRE</sequence>
<proteinExistence type="predicted"/>
<gene>
    <name evidence="2" type="ORF">L484_015824</name>
</gene>
<evidence type="ECO:0000256" key="1">
    <source>
        <dbReference type="SAM" id="MobiDB-lite"/>
    </source>
</evidence>
<dbReference type="EMBL" id="KE344892">
    <property type="protein sequence ID" value="EXB84493.1"/>
    <property type="molecule type" value="Genomic_DNA"/>
</dbReference>
<evidence type="ECO:0000313" key="3">
    <source>
        <dbReference type="Proteomes" id="UP000030645"/>
    </source>
</evidence>
<dbReference type="Proteomes" id="UP000030645">
    <property type="component" value="Unassembled WGS sequence"/>
</dbReference>
<protein>
    <submittedName>
        <fullName evidence="2">Uncharacterized protein</fullName>
    </submittedName>
</protein>
<organism evidence="2 3">
    <name type="scientific">Morus notabilis</name>
    <dbReference type="NCBI Taxonomy" id="981085"/>
    <lineage>
        <taxon>Eukaryota</taxon>
        <taxon>Viridiplantae</taxon>
        <taxon>Streptophyta</taxon>
        <taxon>Embryophyta</taxon>
        <taxon>Tracheophyta</taxon>
        <taxon>Spermatophyta</taxon>
        <taxon>Magnoliopsida</taxon>
        <taxon>eudicotyledons</taxon>
        <taxon>Gunneridae</taxon>
        <taxon>Pentapetalae</taxon>
        <taxon>rosids</taxon>
        <taxon>fabids</taxon>
        <taxon>Rosales</taxon>
        <taxon>Moraceae</taxon>
        <taxon>Moreae</taxon>
        <taxon>Morus</taxon>
    </lineage>
</organism>
<name>W9RLR1_9ROSA</name>